<keyword evidence="1" id="KW-0732">Signal</keyword>
<gene>
    <name evidence="2" type="ORF">L596_018639</name>
</gene>
<reference evidence="2 3" key="1">
    <citation type="journal article" date="2015" name="Genome Biol.">
        <title>Comparative genomics of Steinernema reveals deeply conserved gene regulatory networks.</title>
        <authorList>
            <person name="Dillman A.R."/>
            <person name="Macchietto M."/>
            <person name="Porter C.F."/>
            <person name="Rogers A."/>
            <person name="Williams B."/>
            <person name="Antoshechkin I."/>
            <person name="Lee M.M."/>
            <person name="Goodwin Z."/>
            <person name="Lu X."/>
            <person name="Lewis E.E."/>
            <person name="Goodrich-Blair H."/>
            <person name="Stock S.P."/>
            <person name="Adams B.J."/>
            <person name="Sternberg P.W."/>
            <person name="Mortazavi A."/>
        </authorList>
    </citation>
    <scope>NUCLEOTIDE SEQUENCE [LARGE SCALE GENOMIC DNA]</scope>
    <source>
        <strain evidence="2 3">ALL</strain>
    </source>
</reference>
<evidence type="ECO:0000256" key="1">
    <source>
        <dbReference type="SAM" id="SignalP"/>
    </source>
</evidence>
<comment type="caution">
    <text evidence="2">The sequence shown here is derived from an EMBL/GenBank/DDBJ whole genome shotgun (WGS) entry which is preliminary data.</text>
</comment>
<evidence type="ECO:0000313" key="3">
    <source>
        <dbReference type="Proteomes" id="UP000298663"/>
    </source>
</evidence>
<feature type="signal peptide" evidence="1">
    <location>
        <begin position="1"/>
        <end position="18"/>
    </location>
</feature>
<protein>
    <submittedName>
        <fullName evidence="2">Uncharacterized protein</fullName>
    </submittedName>
</protein>
<proteinExistence type="predicted"/>
<name>A0A4U5N5G9_STECR</name>
<sequence length="70" mass="7834">MNALLFVLICSLIVSALATAPHDEARIRAKRYEYNVAVPYSAVRIQGYNPIIEFLRQLGRLTDIGRPMSG</sequence>
<organism evidence="2 3">
    <name type="scientific">Steinernema carpocapsae</name>
    <name type="common">Entomopathogenic nematode</name>
    <dbReference type="NCBI Taxonomy" id="34508"/>
    <lineage>
        <taxon>Eukaryota</taxon>
        <taxon>Metazoa</taxon>
        <taxon>Ecdysozoa</taxon>
        <taxon>Nematoda</taxon>
        <taxon>Chromadorea</taxon>
        <taxon>Rhabditida</taxon>
        <taxon>Tylenchina</taxon>
        <taxon>Panagrolaimomorpha</taxon>
        <taxon>Strongyloidoidea</taxon>
        <taxon>Steinernematidae</taxon>
        <taxon>Steinernema</taxon>
    </lineage>
</organism>
<keyword evidence="3" id="KW-1185">Reference proteome</keyword>
<dbReference type="OrthoDB" id="10446061at2759"/>
<dbReference type="AlphaFoldDB" id="A0A4U5N5G9"/>
<dbReference type="Proteomes" id="UP000298663">
    <property type="component" value="Unassembled WGS sequence"/>
</dbReference>
<accession>A0A4U5N5G9</accession>
<feature type="chain" id="PRO_5021016613" evidence="1">
    <location>
        <begin position="19"/>
        <end position="70"/>
    </location>
</feature>
<dbReference type="EMBL" id="AZBU02000005">
    <property type="protein sequence ID" value="TKR77718.1"/>
    <property type="molecule type" value="Genomic_DNA"/>
</dbReference>
<reference evidence="2 3" key="2">
    <citation type="journal article" date="2019" name="G3 (Bethesda)">
        <title>Hybrid Assembly of the Genome of the Entomopathogenic Nematode Steinernema carpocapsae Identifies the X-Chromosome.</title>
        <authorList>
            <person name="Serra L."/>
            <person name="Macchietto M."/>
            <person name="Macias-Munoz A."/>
            <person name="McGill C.J."/>
            <person name="Rodriguez I.M."/>
            <person name="Rodriguez B."/>
            <person name="Murad R."/>
            <person name="Mortazavi A."/>
        </authorList>
    </citation>
    <scope>NUCLEOTIDE SEQUENCE [LARGE SCALE GENOMIC DNA]</scope>
    <source>
        <strain evidence="2 3">ALL</strain>
    </source>
</reference>
<evidence type="ECO:0000313" key="2">
    <source>
        <dbReference type="EMBL" id="TKR77718.1"/>
    </source>
</evidence>